<name>A0A7J6VGM7_THATH</name>
<comment type="caution">
    <text evidence="2">The sequence shown here is derived from an EMBL/GenBank/DDBJ whole genome shotgun (WGS) entry which is preliminary data.</text>
</comment>
<dbReference type="EMBL" id="JABWDY010032620">
    <property type="protein sequence ID" value="KAF5184053.1"/>
    <property type="molecule type" value="Genomic_DNA"/>
</dbReference>
<gene>
    <name evidence="2" type="ORF">FRX31_026359</name>
</gene>
<keyword evidence="1" id="KW-0472">Membrane</keyword>
<proteinExistence type="predicted"/>
<keyword evidence="1" id="KW-1133">Transmembrane helix</keyword>
<feature type="transmembrane region" description="Helical" evidence="1">
    <location>
        <begin position="56"/>
        <end position="75"/>
    </location>
</feature>
<organism evidence="2 3">
    <name type="scientific">Thalictrum thalictroides</name>
    <name type="common">Rue-anemone</name>
    <name type="synonym">Anemone thalictroides</name>
    <dbReference type="NCBI Taxonomy" id="46969"/>
    <lineage>
        <taxon>Eukaryota</taxon>
        <taxon>Viridiplantae</taxon>
        <taxon>Streptophyta</taxon>
        <taxon>Embryophyta</taxon>
        <taxon>Tracheophyta</taxon>
        <taxon>Spermatophyta</taxon>
        <taxon>Magnoliopsida</taxon>
        <taxon>Ranunculales</taxon>
        <taxon>Ranunculaceae</taxon>
        <taxon>Thalictroideae</taxon>
        <taxon>Thalictrum</taxon>
    </lineage>
</organism>
<keyword evidence="1" id="KW-0812">Transmembrane</keyword>
<dbReference type="AlphaFoldDB" id="A0A7J6VGM7"/>
<dbReference type="Proteomes" id="UP000554482">
    <property type="component" value="Unassembled WGS sequence"/>
</dbReference>
<evidence type="ECO:0000256" key="1">
    <source>
        <dbReference type="SAM" id="Phobius"/>
    </source>
</evidence>
<sequence>MQPLIAAGIKWKIGNGRDINLWSDSWIPGHHVSTNPWPQPLNCSLVHVADIIDHTYMLLILLITLYTFGSMILYFNGGHQT</sequence>
<keyword evidence="3" id="KW-1185">Reference proteome</keyword>
<reference evidence="2 3" key="1">
    <citation type="submission" date="2020-06" db="EMBL/GenBank/DDBJ databases">
        <title>Transcriptomic and genomic resources for Thalictrum thalictroides and T. hernandezii: Facilitating candidate gene discovery in an emerging model plant lineage.</title>
        <authorList>
            <person name="Arias T."/>
            <person name="Riano-Pachon D.M."/>
            <person name="Di Stilio V.S."/>
        </authorList>
    </citation>
    <scope>NUCLEOTIDE SEQUENCE [LARGE SCALE GENOMIC DNA]</scope>
    <source>
        <strain evidence="3">cv. WT478/WT964</strain>
        <tissue evidence="2">Leaves</tissue>
    </source>
</reference>
<protein>
    <submittedName>
        <fullName evidence="2">Uncharacterized protein</fullName>
    </submittedName>
</protein>
<evidence type="ECO:0000313" key="2">
    <source>
        <dbReference type="EMBL" id="KAF5184053.1"/>
    </source>
</evidence>
<dbReference type="OrthoDB" id="1938246at2759"/>
<accession>A0A7J6VGM7</accession>
<evidence type="ECO:0000313" key="3">
    <source>
        <dbReference type="Proteomes" id="UP000554482"/>
    </source>
</evidence>